<reference evidence="12 13" key="1">
    <citation type="journal article" date="2021" name="Pathogens">
        <title>Isolation and Characterization of Kingella bonacorsii sp. nov., A Novel Kingella Species Detected in a Stable Periodontitis Subject.</title>
        <authorList>
            <person name="Antezack A."/>
            <person name="Boxberger M."/>
            <person name="Rolland C."/>
            <person name="Monnet-Corti V."/>
            <person name="La Scola B."/>
        </authorList>
    </citation>
    <scope>NUCLEOTIDE SEQUENCE [LARGE SCALE GENOMIC DNA]</scope>
    <source>
        <strain evidence="12 13">Marseille-Q4569</strain>
    </source>
</reference>
<keyword evidence="6" id="KW-0865">Zymogen</keyword>
<evidence type="ECO:0000256" key="8">
    <source>
        <dbReference type="ARBA" id="ARBA00023239"/>
    </source>
</evidence>
<keyword evidence="4" id="KW-0443">Lipid metabolism</keyword>
<keyword evidence="7" id="KW-0594">Phospholipid biosynthesis</keyword>
<protein>
    <submittedName>
        <fullName evidence="12">Phosphatidylserine decarboxylase family protein</fullName>
    </submittedName>
</protein>
<proteinExistence type="predicted"/>
<evidence type="ECO:0000256" key="10">
    <source>
        <dbReference type="ARBA" id="ARBA00023317"/>
    </source>
</evidence>
<evidence type="ECO:0000256" key="5">
    <source>
        <dbReference type="ARBA" id="ARBA00023136"/>
    </source>
</evidence>
<keyword evidence="9" id="KW-1208">Phospholipid metabolism</keyword>
<keyword evidence="10" id="KW-0670">Pyruvate</keyword>
<comment type="caution">
    <text evidence="12">The sequence shown here is derived from an EMBL/GenBank/DDBJ whole genome shotgun (WGS) entry which is preliminary data.</text>
</comment>
<evidence type="ECO:0000313" key="12">
    <source>
        <dbReference type="EMBL" id="MBK0397078.1"/>
    </source>
</evidence>
<dbReference type="Proteomes" id="UP000614058">
    <property type="component" value="Unassembled WGS sequence"/>
</dbReference>
<accession>A0ABS1BV98</accession>
<gene>
    <name evidence="12" type="ORF">JDW22_10935</name>
</gene>
<evidence type="ECO:0000256" key="4">
    <source>
        <dbReference type="ARBA" id="ARBA00023098"/>
    </source>
</evidence>
<name>A0ABS1BV98_9NEIS</name>
<organism evidence="12 13">
    <name type="scientific">Kingella bonacorsii</name>
    <dbReference type="NCBI Taxonomy" id="2796361"/>
    <lineage>
        <taxon>Bacteria</taxon>
        <taxon>Pseudomonadati</taxon>
        <taxon>Pseudomonadota</taxon>
        <taxon>Betaproteobacteria</taxon>
        <taxon>Neisseriales</taxon>
        <taxon>Neisseriaceae</taxon>
        <taxon>Kingella</taxon>
    </lineage>
</organism>
<keyword evidence="2" id="KW-0444">Lipid biosynthesis</keyword>
<dbReference type="PANTHER" id="PTHR35809:SF1">
    <property type="entry name" value="ARCHAETIDYLSERINE DECARBOXYLASE PROENZYME-RELATED"/>
    <property type="match status" value="1"/>
</dbReference>
<evidence type="ECO:0000256" key="6">
    <source>
        <dbReference type="ARBA" id="ARBA00023145"/>
    </source>
</evidence>
<keyword evidence="8" id="KW-0456">Lyase</keyword>
<evidence type="ECO:0000256" key="9">
    <source>
        <dbReference type="ARBA" id="ARBA00023264"/>
    </source>
</evidence>
<sequence length="201" mass="22098">MNRFYPHPIVAREGWRIIATLAMLTLIAFFCASNSPKLALWLLLATLASAHLFRDRVRNIPMDANALLSPADGRVILVENAHNPHTNQDALKISIRTRFFRAYAIRSPIRGSVVVQQNGKRHILQLQTSQQQAVTMVQNYGDCYAQTGSLVRGERIGFARFGGRVDMYLPLSSVPAVAIGDSIKASSTILARLPDGTAEAA</sequence>
<keyword evidence="13" id="KW-1185">Reference proteome</keyword>
<dbReference type="EMBL" id="JAEHNZ010000004">
    <property type="protein sequence ID" value="MBK0397078.1"/>
    <property type="molecule type" value="Genomic_DNA"/>
</dbReference>
<evidence type="ECO:0000256" key="3">
    <source>
        <dbReference type="ARBA" id="ARBA00022793"/>
    </source>
</evidence>
<dbReference type="Pfam" id="PF02666">
    <property type="entry name" value="PS_Dcarbxylase"/>
    <property type="match status" value="1"/>
</dbReference>
<keyword evidence="5 11" id="KW-0472">Membrane</keyword>
<evidence type="ECO:0000256" key="11">
    <source>
        <dbReference type="SAM" id="Phobius"/>
    </source>
</evidence>
<evidence type="ECO:0000256" key="2">
    <source>
        <dbReference type="ARBA" id="ARBA00022516"/>
    </source>
</evidence>
<evidence type="ECO:0000256" key="1">
    <source>
        <dbReference type="ARBA" id="ARBA00022475"/>
    </source>
</evidence>
<dbReference type="InterPro" id="IPR003817">
    <property type="entry name" value="PS_Dcarbxylase"/>
</dbReference>
<dbReference type="RefSeq" id="WP_200523084.1">
    <property type="nucleotide sequence ID" value="NZ_JAEHNZ010000004.1"/>
</dbReference>
<dbReference type="InterPro" id="IPR033175">
    <property type="entry name" value="PSD-A"/>
</dbReference>
<evidence type="ECO:0000313" key="13">
    <source>
        <dbReference type="Proteomes" id="UP000614058"/>
    </source>
</evidence>
<evidence type="ECO:0000256" key="7">
    <source>
        <dbReference type="ARBA" id="ARBA00023209"/>
    </source>
</evidence>
<keyword evidence="3" id="KW-0210">Decarboxylase</keyword>
<dbReference type="PANTHER" id="PTHR35809">
    <property type="entry name" value="ARCHAETIDYLSERINE DECARBOXYLASE PROENZYME-RELATED"/>
    <property type="match status" value="1"/>
</dbReference>
<keyword evidence="11" id="KW-0812">Transmembrane</keyword>
<feature type="transmembrane region" description="Helical" evidence="11">
    <location>
        <begin position="14"/>
        <end position="32"/>
    </location>
</feature>
<keyword evidence="1" id="KW-1003">Cell membrane</keyword>
<keyword evidence="11" id="KW-1133">Transmembrane helix</keyword>